<dbReference type="EnsemblProtists" id="EKX32858">
    <property type="protein sequence ID" value="EKX32858"/>
    <property type="gene ID" value="GUITHDRAFT_156217"/>
</dbReference>
<keyword evidence="4" id="KW-1185">Reference proteome</keyword>
<dbReference type="EMBL" id="JH993168">
    <property type="protein sequence ID" value="EKX32858.1"/>
    <property type="molecule type" value="Genomic_DNA"/>
</dbReference>
<name>L1I9G8_GUITC</name>
<evidence type="ECO:0000313" key="2">
    <source>
        <dbReference type="EMBL" id="EKX32858.1"/>
    </source>
</evidence>
<organism evidence="2">
    <name type="scientific">Guillardia theta (strain CCMP2712)</name>
    <name type="common">Cryptophyte</name>
    <dbReference type="NCBI Taxonomy" id="905079"/>
    <lineage>
        <taxon>Eukaryota</taxon>
        <taxon>Cryptophyceae</taxon>
        <taxon>Pyrenomonadales</taxon>
        <taxon>Geminigeraceae</taxon>
        <taxon>Guillardia</taxon>
    </lineage>
</organism>
<dbReference type="KEGG" id="gtt:GUITHDRAFT_156217"/>
<sequence>MEQERRKARSRVVVPYLSPPPPPFINFVGLLSSANQLWCQLSDRNNGNWTQDSSLAVSSSFMPLKGQDILFPSTVTVLANENRKRNSTSIQYFPSSPKASFCSPLHYMEALAASHVCSFSLQDKFKDAFNPFGMFGNLESCSLPFAAVASRFCNSTCADEDSICLQYSSILPEAKCSPSCWSVCSAIQCQQGYDRVWIGDRFICYANEFELDELSYKIGETMGRNAAEEELRQQYAWKANMSSGGIAVLSIFLIIISAIA</sequence>
<protein>
    <submittedName>
        <fullName evidence="2 3">Uncharacterized protein</fullName>
    </submittedName>
</protein>
<dbReference type="RefSeq" id="XP_005819838.1">
    <property type="nucleotide sequence ID" value="XM_005819781.1"/>
</dbReference>
<keyword evidence="1" id="KW-0472">Membrane</keyword>
<dbReference type="GeneID" id="17289583"/>
<evidence type="ECO:0000313" key="4">
    <source>
        <dbReference type="Proteomes" id="UP000011087"/>
    </source>
</evidence>
<proteinExistence type="predicted"/>
<feature type="transmembrane region" description="Helical" evidence="1">
    <location>
        <begin position="241"/>
        <end position="259"/>
    </location>
</feature>
<dbReference type="HOGENOM" id="CLU_1071971_0_0_1"/>
<keyword evidence="1" id="KW-1133">Transmembrane helix</keyword>
<dbReference type="AlphaFoldDB" id="L1I9G8"/>
<dbReference type="Proteomes" id="UP000011087">
    <property type="component" value="Unassembled WGS sequence"/>
</dbReference>
<dbReference type="PaxDb" id="55529-EKX32858"/>
<evidence type="ECO:0000313" key="3">
    <source>
        <dbReference type="EnsemblProtists" id="EKX32858"/>
    </source>
</evidence>
<keyword evidence="1" id="KW-0812">Transmembrane</keyword>
<reference evidence="3" key="3">
    <citation type="submission" date="2015-06" db="UniProtKB">
        <authorList>
            <consortium name="EnsemblProtists"/>
        </authorList>
    </citation>
    <scope>IDENTIFICATION</scope>
</reference>
<accession>L1I9G8</accession>
<reference evidence="2 4" key="1">
    <citation type="journal article" date="2012" name="Nature">
        <title>Algal genomes reveal evolutionary mosaicism and the fate of nucleomorphs.</title>
        <authorList>
            <consortium name="DOE Joint Genome Institute"/>
            <person name="Curtis B.A."/>
            <person name="Tanifuji G."/>
            <person name="Burki F."/>
            <person name="Gruber A."/>
            <person name="Irimia M."/>
            <person name="Maruyama S."/>
            <person name="Arias M.C."/>
            <person name="Ball S.G."/>
            <person name="Gile G.H."/>
            <person name="Hirakawa Y."/>
            <person name="Hopkins J.F."/>
            <person name="Kuo A."/>
            <person name="Rensing S.A."/>
            <person name="Schmutz J."/>
            <person name="Symeonidi A."/>
            <person name="Elias M."/>
            <person name="Eveleigh R.J."/>
            <person name="Herman E.K."/>
            <person name="Klute M.J."/>
            <person name="Nakayama T."/>
            <person name="Obornik M."/>
            <person name="Reyes-Prieto A."/>
            <person name="Armbrust E.V."/>
            <person name="Aves S.J."/>
            <person name="Beiko R.G."/>
            <person name="Coutinho P."/>
            <person name="Dacks J.B."/>
            <person name="Durnford D.G."/>
            <person name="Fast N.M."/>
            <person name="Green B.R."/>
            <person name="Grisdale C.J."/>
            <person name="Hempel F."/>
            <person name="Henrissat B."/>
            <person name="Hoppner M.P."/>
            <person name="Ishida K."/>
            <person name="Kim E."/>
            <person name="Koreny L."/>
            <person name="Kroth P.G."/>
            <person name="Liu Y."/>
            <person name="Malik S.B."/>
            <person name="Maier U.G."/>
            <person name="McRose D."/>
            <person name="Mock T."/>
            <person name="Neilson J.A."/>
            <person name="Onodera N.T."/>
            <person name="Poole A.M."/>
            <person name="Pritham E.J."/>
            <person name="Richards T.A."/>
            <person name="Rocap G."/>
            <person name="Roy S.W."/>
            <person name="Sarai C."/>
            <person name="Schaack S."/>
            <person name="Shirato S."/>
            <person name="Slamovits C.H."/>
            <person name="Spencer D.F."/>
            <person name="Suzuki S."/>
            <person name="Worden A.Z."/>
            <person name="Zauner S."/>
            <person name="Barry K."/>
            <person name="Bell C."/>
            <person name="Bharti A.K."/>
            <person name="Crow J.A."/>
            <person name="Grimwood J."/>
            <person name="Kramer R."/>
            <person name="Lindquist E."/>
            <person name="Lucas S."/>
            <person name="Salamov A."/>
            <person name="McFadden G.I."/>
            <person name="Lane C.E."/>
            <person name="Keeling P.J."/>
            <person name="Gray M.W."/>
            <person name="Grigoriev I.V."/>
            <person name="Archibald J.M."/>
        </authorList>
    </citation>
    <scope>NUCLEOTIDE SEQUENCE</scope>
    <source>
        <strain evidence="2 4">CCMP2712</strain>
    </source>
</reference>
<feature type="non-terminal residue" evidence="2">
    <location>
        <position position="260"/>
    </location>
</feature>
<evidence type="ECO:0000256" key="1">
    <source>
        <dbReference type="SAM" id="Phobius"/>
    </source>
</evidence>
<gene>
    <name evidence="2" type="ORF">GUITHDRAFT_156217</name>
</gene>
<reference evidence="4" key="2">
    <citation type="submission" date="2012-11" db="EMBL/GenBank/DDBJ databases">
        <authorList>
            <person name="Kuo A."/>
            <person name="Curtis B.A."/>
            <person name="Tanifuji G."/>
            <person name="Burki F."/>
            <person name="Gruber A."/>
            <person name="Irimia M."/>
            <person name="Maruyama S."/>
            <person name="Arias M.C."/>
            <person name="Ball S.G."/>
            <person name="Gile G.H."/>
            <person name="Hirakawa Y."/>
            <person name="Hopkins J.F."/>
            <person name="Rensing S.A."/>
            <person name="Schmutz J."/>
            <person name="Symeonidi A."/>
            <person name="Elias M."/>
            <person name="Eveleigh R.J."/>
            <person name="Herman E.K."/>
            <person name="Klute M.J."/>
            <person name="Nakayama T."/>
            <person name="Obornik M."/>
            <person name="Reyes-Prieto A."/>
            <person name="Armbrust E.V."/>
            <person name="Aves S.J."/>
            <person name="Beiko R.G."/>
            <person name="Coutinho P."/>
            <person name="Dacks J.B."/>
            <person name="Durnford D.G."/>
            <person name="Fast N.M."/>
            <person name="Green B.R."/>
            <person name="Grisdale C."/>
            <person name="Hempe F."/>
            <person name="Henrissat B."/>
            <person name="Hoppner M.P."/>
            <person name="Ishida K.-I."/>
            <person name="Kim E."/>
            <person name="Koreny L."/>
            <person name="Kroth P.G."/>
            <person name="Liu Y."/>
            <person name="Malik S.-B."/>
            <person name="Maier U.G."/>
            <person name="McRose D."/>
            <person name="Mock T."/>
            <person name="Neilson J.A."/>
            <person name="Onodera N.T."/>
            <person name="Poole A.M."/>
            <person name="Pritham E.J."/>
            <person name="Richards T.A."/>
            <person name="Rocap G."/>
            <person name="Roy S.W."/>
            <person name="Sarai C."/>
            <person name="Schaack S."/>
            <person name="Shirato S."/>
            <person name="Slamovits C.H."/>
            <person name="Spencer D.F."/>
            <person name="Suzuki S."/>
            <person name="Worden A.Z."/>
            <person name="Zauner S."/>
            <person name="Barry K."/>
            <person name="Bell C."/>
            <person name="Bharti A.K."/>
            <person name="Crow J.A."/>
            <person name="Grimwood J."/>
            <person name="Kramer R."/>
            <person name="Lindquist E."/>
            <person name="Lucas S."/>
            <person name="Salamov A."/>
            <person name="McFadden G.I."/>
            <person name="Lane C.E."/>
            <person name="Keeling P.J."/>
            <person name="Gray M.W."/>
            <person name="Grigoriev I.V."/>
            <person name="Archibald J.M."/>
        </authorList>
    </citation>
    <scope>NUCLEOTIDE SEQUENCE</scope>
    <source>
        <strain evidence="4">CCMP2712</strain>
    </source>
</reference>